<dbReference type="Proteomes" id="UP000054653">
    <property type="component" value="Unassembled WGS sequence"/>
</dbReference>
<dbReference type="EC" id="2.4.1.-" evidence="12"/>
<dbReference type="InterPro" id="IPR001503">
    <property type="entry name" value="Glyco_trans_10"/>
</dbReference>
<evidence type="ECO:0000259" key="14">
    <source>
        <dbReference type="Pfam" id="PF17039"/>
    </source>
</evidence>
<evidence type="ECO:0000259" key="13">
    <source>
        <dbReference type="Pfam" id="PF00852"/>
    </source>
</evidence>
<keyword evidence="7" id="KW-0735">Signal-anchor</keyword>
<dbReference type="InterPro" id="IPR031481">
    <property type="entry name" value="Glyco_tran_10_N"/>
</dbReference>
<keyword evidence="5 12" id="KW-0808">Transferase</keyword>
<feature type="domain" description="Fucosyltransferase C-terminal" evidence="13">
    <location>
        <begin position="199"/>
        <end position="373"/>
    </location>
</feature>
<dbReference type="OrthoDB" id="427096at2759"/>
<comment type="similarity">
    <text evidence="3 12">Belongs to the glycosyltransferase 10 family.</text>
</comment>
<proteinExistence type="inferred from homology"/>
<evidence type="ECO:0000256" key="4">
    <source>
        <dbReference type="ARBA" id="ARBA00022676"/>
    </source>
</evidence>
<dbReference type="SUPFAM" id="SSF53756">
    <property type="entry name" value="UDP-Glycosyltransferase/glycogen phosphorylase"/>
    <property type="match status" value="1"/>
</dbReference>
<dbReference type="GO" id="GO:0032580">
    <property type="term" value="C:Golgi cisterna membrane"/>
    <property type="evidence" value="ECO:0007669"/>
    <property type="project" value="UniProtKB-SubCell"/>
</dbReference>
<evidence type="ECO:0000256" key="12">
    <source>
        <dbReference type="RuleBase" id="RU003832"/>
    </source>
</evidence>
<organism evidence="15 16">
    <name type="scientific">Trichinella britovi</name>
    <name type="common">Parasitic roundworm</name>
    <dbReference type="NCBI Taxonomy" id="45882"/>
    <lineage>
        <taxon>Eukaryota</taxon>
        <taxon>Metazoa</taxon>
        <taxon>Ecdysozoa</taxon>
        <taxon>Nematoda</taxon>
        <taxon>Enoplea</taxon>
        <taxon>Dorylaimia</taxon>
        <taxon>Trichinellida</taxon>
        <taxon>Trichinellidae</taxon>
        <taxon>Trichinella</taxon>
    </lineage>
</organism>
<comment type="subcellular location">
    <subcellularLocation>
        <location evidence="1 12">Golgi apparatus</location>
        <location evidence="1 12">Golgi stack membrane</location>
        <topology evidence="1 12">Single-pass type II membrane protein</topology>
    </subcellularLocation>
</comment>
<evidence type="ECO:0000256" key="2">
    <source>
        <dbReference type="ARBA" id="ARBA00004922"/>
    </source>
</evidence>
<accession>A0A0V1DCB0</accession>
<keyword evidence="11" id="KW-0325">Glycoprotein</keyword>
<evidence type="ECO:0000256" key="8">
    <source>
        <dbReference type="ARBA" id="ARBA00022989"/>
    </source>
</evidence>
<evidence type="ECO:0000256" key="6">
    <source>
        <dbReference type="ARBA" id="ARBA00022692"/>
    </source>
</evidence>
<evidence type="ECO:0000256" key="10">
    <source>
        <dbReference type="ARBA" id="ARBA00023136"/>
    </source>
</evidence>
<dbReference type="InterPro" id="IPR055270">
    <property type="entry name" value="Glyco_tran_10_C"/>
</dbReference>
<keyword evidence="4 12" id="KW-0328">Glycosyltransferase</keyword>
<evidence type="ECO:0000256" key="7">
    <source>
        <dbReference type="ARBA" id="ARBA00022968"/>
    </source>
</evidence>
<reference evidence="15 16" key="1">
    <citation type="submission" date="2015-01" db="EMBL/GenBank/DDBJ databases">
        <title>Evolution of Trichinella species and genotypes.</title>
        <authorList>
            <person name="Korhonen P.K."/>
            <person name="Edoardo P."/>
            <person name="Giuseppe L.R."/>
            <person name="Gasser R.B."/>
        </authorList>
    </citation>
    <scope>NUCLEOTIDE SEQUENCE [LARGE SCALE GENOMIC DNA]</scope>
    <source>
        <strain evidence="15">ISS120</strain>
    </source>
</reference>
<keyword evidence="8" id="KW-1133">Transmembrane helix</keyword>
<evidence type="ECO:0000256" key="5">
    <source>
        <dbReference type="ARBA" id="ARBA00022679"/>
    </source>
</evidence>
<dbReference type="Pfam" id="PF17039">
    <property type="entry name" value="Glyco_tran_10_N"/>
    <property type="match status" value="1"/>
</dbReference>
<evidence type="ECO:0000256" key="9">
    <source>
        <dbReference type="ARBA" id="ARBA00023034"/>
    </source>
</evidence>
<dbReference type="Gene3D" id="3.40.50.11660">
    <property type="entry name" value="Glycosyl transferase family 10, C-terminal domain"/>
    <property type="match status" value="1"/>
</dbReference>
<keyword evidence="16" id="KW-1185">Reference proteome</keyword>
<name>A0A0V1DCB0_TRIBR</name>
<keyword evidence="6 12" id="KW-0812">Transmembrane</keyword>
<dbReference type="AlphaFoldDB" id="A0A0V1DCB0"/>
<keyword evidence="10" id="KW-0472">Membrane</keyword>
<feature type="domain" description="Fucosyltransferase N-terminal" evidence="14">
    <location>
        <begin position="96"/>
        <end position="177"/>
    </location>
</feature>
<dbReference type="STRING" id="45882.A0A0V1DCB0"/>
<evidence type="ECO:0000256" key="11">
    <source>
        <dbReference type="ARBA" id="ARBA00023180"/>
    </source>
</evidence>
<evidence type="ECO:0000313" key="15">
    <source>
        <dbReference type="EMBL" id="KRY59135.1"/>
    </source>
</evidence>
<dbReference type="EMBL" id="JYDI01000015">
    <property type="protein sequence ID" value="KRY59135.1"/>
    <property type="molecule type" value="Genomic_DNA"/>
</dbReference>
<dbReference type="GO" id="GO:0008417">
    <property type="term" value="F:fucosyltransferase activity"/>
    <property type="evidence" value="ECO:0007669"/>
    <property type="project" value="InterPro"/>
</dbReference>
<dbReference type="FunFam" id="3.40.50.11660:FF:000004">
    <property type="entry name" value="Glycoprotein 3-alpha-L-fucosyltransferase A"/>
    <property type="match status" value="1"/>
</dbReference>
<evidence type="ECO:0000313" key="16">
    <source>
        <dbReference type="Proteomes" id="UP000054653"/>
    </source>
</evidence>
<comment type="pathway">
    <text evidence="2">Protein modification; protein glycosylation.</text>
</comment>
<evidence type="ECO:0000256" key="1">
    <source>
        <dbReference type="ARBA" id="ARBA00004447"/>
    </source>
</evidence>
<sequence length="397" mass="46072">MAMVTLTRFFACFYCLFFFILFTVIRLKVRLPVVDTLFMSTKKISNVKCEISPLTHSKLKEEIFHQITTKPKRIRPTTLVILLERSATQLDESGSKEIMASCLVNNCELTNHLDPGVVPDAVIFHDNPPILSRTSEQIWIFYSLESPLNTRSFYYLNDMVNWTATYRLDSDLPNPYGLYGQIPTDSSSQIDPDLVQLLAGKTRLIAWLVSNCYTMNHREAYVHELAKHVQVDVYGTCSGRPCPWQGLSRNCSSMLRNDYKFYLAFENSNCRHYITEKLFINALQNDVVPVVMGAPKEDYELLIPAGSFIHVDDFSGPKELAKFLQTVSANQTLYESYFYWKKRYKFVDTRFWCRLCAALNQPKSRIYKSMQRWWLNNKTCQPPKLTRNISQPVSVFR</sequence>
<keyword evidence="9 12" id="KW-0333">Golgi apparatus</keyword>
<comment type="caution">
    <text evidence="15">The sequence shown here is derived from an EMBL/GenBank/DDBJ whole genome shotgun (WGS) entry which is preliminary data.</text>
</comment>
<protein>
    <recommendedName>
        <fullName evidence="12">Fucosyltransferase</fullName>
        <ecNumber evidence="12">2.4.1.-</ecNumber>
    </recommendedName>
</protein>
<gene>
    <name evidence="15" type="primary">FucTA</name>
    <name evidence="15" type="ORF">T03_10960</name>
</gene>
<dbReference type="OMA" id="PHNYEQI"/>
<dbReference type="Pfam" id="PF00852">
    <property type="entry name" value="Glyco_transf_10"/>
    <property type="match status" value="1"/>
</dbReference>
<dbReference type="PANTHER" id="PTHR48438:SF1">
    <property type="entry name" value="ALPHA-(1,3)-FUCOSYLTRANSFERASE C-RELATED"/>
    <property type="match status" value="1"/>
</dbReference>
<evidence type="ECO:0000256" key="3">
    <source>
        <dbReference type="ARBA" id="ARBA00008919"/>
    </source>
</evidence>
<dbReference type="InterPro" id="IPR038577">
    <property type="entry name" value="GT10-like_C_sf"/>
</dbReference>
<dbReference type="UniPathway" id="UPA00378"/>
<dbReference type="PANTHER" id="PTHR48438">
    <property type="entry name" value="ALPHA-(1,3)-FUCOSYLTRANSFERASE C-RELATED"/>
    <property type="match status" value="1"/>
</dbReference>